<sequence length="228" mass="25336">MKGLSEDAKRLILEAPDTTKRTSVFLLLSLVLLAGGLGLSWVGMGDSWTCELDSSEPTHDFICRDLRRIIGCNNISGPVQAEILLNVKGEVKASAYMECSWDHAISELRVCFLLIAGLSVLLGLHALSRESKKDADFFVQASYFFVFLMFMTSTFDIFAVSDSETNNQDVCNLRGAFEMAKGIEGERLQCTYDFYRTTAFYGYLCALSLLVSAVQVKNWISTLSLDDL</sequence>
<keyword evidence="1" id="KW-0812">Transmembrane</keyword>
<feature type="transmembrane region" description="Helical" evidence="1">
    <location>
        <begin position="137"/>
        <end position="160"/>
    </location>
</feature>
<proteinExistence type="predicted"/>
<dbReference type="AlphaFoldDB" id="A0A1R2B0W1"/>
<feature type="transmembrane region" description="Helical" evidence="1">
    <location>
        <begin position="104"/>
        <end position="125"/>
    </location>
</feature>
<feature type="transmembrane region" description="Helical" evidence="1">
    <location>
        <begin position="200"/>
        <end position="220"/>
    </location>
</feature>
<dbReference type="Proteomes" id="UP000187209">
    <property type="component" value="Unassembled WGS sequence"/>
</dbReference>
<evidence type="ECO:0000313" key="2">
    <source>
        <dbReference type="EMBL" id="OMJ70325.1"/>
    </source>
</evidence>
<keyword evidence="3" id="KW-1185">Reference proteome</keyword>
<comment type="caution">
    <text evidence="2">The sequence shown here is derived from an EMBL/GenBank/DDBJ whole genome shotgun (WGS) entry which is preliminary data.</text>
</comment>
<dbReference type="OrthoDB" id="10423910at2759"/>
<dbReference type="EMBL" id="MPUH01001099">
    <property type="protein sequence ID" value="OMJ70325.1"/>
    <property type="molecule type" value="Genomic_DNA"/>
</dbReference>
<protein>
    <recommendedName>
        <fullName evidence="4">MARVEL domain-containing protein</fullName>
    </recommendedName>
</protein>
<organism evidence="2 3">
    <name type="scientific">Stentor coeruleus</name>
    <dbReference type="NCBI Taxonomy" id="5963"/>
    <lineage>
        <taxon>Eukaryota</taxon>
        <taxon>Sar</taxon>
        <taxon>Alveolata</taxon>
        <taxon>Ciliophora</taxon>
        <taxon>Postciliodesmatophora</taxon>
        <taxon>Heterotrichea</taxon>
        <taxon>Heterotrichida</taxon>
        <taxon>Stentoridae</taxon>
        <taxon>Stentor</taxon>
    </lineage>
</organism>
<keyword evidence="1" id="KW-1133">Transmembrane helix</keyword>
<name>A0A1R2B0W1_9CILI</name>
<evidence type="ECO:0008006" key="4">
    <source>
        <dbReference type="Google" id="ProtNLM"/>
    </source>
</evidence>
<feature type="transmembrane region" description="Helical" evidence="1">
    <location>
        <begin position="24"/>
        <end position="44"/>
    </location>
</feature>
<evidence type="ECO:0000313" key="3">
    <source>
        <dbReference type="Proteomes" id="UP000187209"/>
    </source>
</evidence>
<evidence type="ECO:0000256" key="1">
    <source>
        <dbReference type="SAM" id="Phobius"/>
    </source>
</evidence>
<keyword evidence="1" id="KW-0472">Membrane</keyword>
<accession>A0A1R2B0W1</accession>
<gene>
    <name evidence="2" type="ORF">SteCoe_31727</name>
</gene>
<reference evidence="2 3" key="1">
    <citation type="submission" date="2016-11" db="EMBL/GenBank/DDBJ databases">
        <title>The macronuclear genome of Stentor coeruleus: a giant cell with tiny introns.</title>
        <authorList>
            <person name="Slabodnick M."/>
            <person name="Ruby J.G."/>
            <person name="Reiff S.B."/>
            <person name="Swart E.C."/>
            <person name="Gosai S."/>
            <person name="Prabakaran S."/>
            <person name="Witkowska E."/>
            <person name="Larue G.E."/>
            <person name="Fisher S."/>
            <person name="Freeman R.M."/>
            <person name="Gunawardena J."/>
            <person name="Chu W."/>
            <person name="Stover N.A."/>
            <person name="Gregory B.D."/>
            <person name="Nowacki M."/>
            <person name="Derisi J."/>
            <person name="Roy S.W."/>
            <person name="Marshall W.F."/>
            <person name="Sood P."/>
        </authorList>
    </citation>
    <scope>NUCLEOTIDE SEQUENCE [LARGE SCALE GENOMIC DNA]</scope>
    <source>
        <strain evidence="2">WM001</strain>
    </source>
</reference>